<feature type="transmembrane region" description="Helical" evidence="2">
    <location>
        <begin position="49"/>
        <end position="67"/>
    </location>
</feature>
<evidence type="ECO:0000256" key="2">
    <source>
        <dbReference type="SAM" id="Phobius"/>
    </source>
</evidence>
<feature type="region of interest" description="Disordered" evidence="1">
    <location>
        <begin position="91"/>
        <end position="117"/>
    </location>
</feature>
<protein>
    <submittedName>
        <fullName evidence="3">Uncharacterized protein</fullName>
    </submittedName>
</protein>
<gene>
    <name evidence="3" type="ORF">BD310DRAFT_937481</name>
</gene>
<keyword evidence="2" id="KW-1133">Transmembrane helix</keyword>
<keyword evidence="2" id="KW-0472">Membrane</keyword>
<evidence type="ECO:0000313" key="4">
    <source>
        <dbReference type="Proteomes" id="UP000292082"/>
    </source>
</evidence>
<sequence>MNHVVSRNCTMGSVISIFSHLCYGIARVVYDFAIGLVRCLFFNIVEPTVLVFAGLAYGLCLGLAFIIQSPFKAAQDWWALQQSRRRVSKWRDAGAPSRSRHVSGYQHLGPISTIPSP</sequence>
<feature type="transmembrane region" description="Helical" evidence="2">
    <location>
        <begin position="21"/>
        <end position="43"/>
    </location>
</feature>
<reference evidence="3 4" key="1">
    <citation type="submission" date="2019-01" db="EMBL/GenBank/DDBJ databases">
        <title>Draft genome sequences of three monokaryotic isolates of the white-rot basidiomycete fungus Dichomitus squalens.</title>
        <authorList>
            <consortium name="DOE Joint Genome Institute"/>
            <person name="Lopez S.C."/>
            <person name="Andreopoulos B."/>
            <person name="Pangilinan J."/>
            <person name="Lipzen A."/>
            <person name="Riley R."/>
            <person name="Ahrendt S."/>
            <person name="Ng V."/>
            <person name="Barry K."/>
            <person name="Daum C."/>
            <person name="Grigoriev I.V."/>
            <person name="Hilden K.S."/>
            <person name="Makela M.R."/>
            <person name="de Vries R.P."/>
        </authorList>
    </citation>
    <scope>NUCLEOTIDE SEQUENCE [LARGE SCALE GENOMIC DNA]</scope>
    <source>
        <strain evidence="3 4">CBS 464.89</strain>
    </source>
</reference>
<proteinExistence type="predicted"/>
<accession>A0A4Q9PGP1</accession>
<name>A0A4Q9PGP1_9APHY</name>
<organism evidence="3 4">
    <name type="scientific">Dichomitus squalens</name>
    <dbReference type="NCBI Taxonomy" id="114155"/>
    <lineage>
        <taxon>Eukaryota</taxon>
        <taxon>Fungi</taxon>
        <taxon>Dikarya</taxon>
        <taxon>Basidiomycota</taxon>
        <taxon>Agaricomycotina</taxon>
        <taxon>Agaricomycetes</taxon>
        <taxon>Polyporales</taxon>
        <taxon>Polyporaceae</taxon>
        <taxon>Dichomitus</taxon>
    </lineage>
</organism>
<dbReference type="EMBL" id="ML145207">
    <property type="protein sequence ID" value="TBU53675.1"/>
    <property type="molecule type" value="Genomic_DNA"/>
</dbReference>
<evidence type="ECO:0000256" key="1">
    <source>
        <dbReference type="SAM" id="MobiDB-lite"/>
    </source>
</evidence>
<evidence type="ECO:0000313" key="3">
    <source>
        <dbReference type="EMBL" id="TBU53675.1"/>
    </source>
</evidence>
<keyword evidence="4" id="KW-1185">Reference proteome</keyword>
<keyword evidence="2" id="KW-0812">Transmembrane</keyword>
<dbReference type="AlphaFoldDB" id="A0A4Q9PGP1"/>
<dbReference type="Proteomes" id="UP000292082">
    <property type="component" value="Unassembled WGS sequence"/>
</dbReference>